<dbReference type="InterPro" id="IPR011527">
    <property type="entry name" value="ABC1_TM_dom"/>
</dbReference>
<dbReference type="SMART" id="SM00382">
    <property type="entry name" value="AAA"/>
    <property type="match status" value="1"/>
</dbReference>
<dbReference type="InterPro" id="IPR027417">
    <property type="entry name" value="P-loop_NTPase"/>
</dbReference>
<dbReference type="InterPro" id="IPR003593">
    <property type="entry name" value="AAA+_ATPase"/>
</dbReference>
<evidence type="ECO:0000256" key="8">
    <source>
        <dbReference type="SAM" id="Phobius"/>
    </source>
</evidence>
<organism evidence="11 12">
    <name type="scientific">Actinocorallia herbida</name>
    <dbReference type="NCBI Taxonomy" id="58109"/>
    <lineage>
        <taxon>Bacteria</taxon>
        <taxon>Bacillati</taxon>
        <taxon>Actinomycetota</taxon>
        <taxon>Actinomycetes</taxon>
        <taxon>Streptosporangiales</taxon>
        <taxon>Thermomonosporaceae</taxon>
        <taxon>Actinocorallia</taxon>
    </lineage>
</organism>
<dbReference type="EMBL" id="RJKE01000001">
    <property type="protein sequence ID" value="ROO89024.1"/>
    <property type="molecule type" value="Genomic_DNA"/>
</dbReference>
<evidence type="ECO:0000313" key="12">
    <source>
        <dbReference type="Proteomes" id="UP000272400"/>
    </source>
</evidence>
<proteinExistence type="predicted"/>
<feature type="compositionally biased region" description="Basic and acidic residues" evidence="7">
    <location>
        <begin position="23"/>
        <end position="34"/>
    </location>
</feature>
<dbReference type="GO" id="GO:0015421">
    <property type="term" value="F:ABC-type oligopeptide transporter activity"/>
    <property type="evidence" value="ECO:0007669"/>
    <property type="project" value="TreeGrafter"/>
</dbReference>
<protein>
    <submittedName>
        <fullName evidence="11">ATP-binding cassette subfamily B protein/ATP-binding cassette subfamily C protein</fullName>
    </submittedName>
</protein>
<dbReference type="PANTHER" id="PTHR43394:SF1">
    <property type="entry name" value="ATP-BINDING CASSETTE SUB-FAMILY B MEMBER 10, MITOCHONDRIAL"/>
    <property type="match status" value="1"/>
</dbReference>
<dbReference type="PROSITE" id="PS50893">
    <property type="entry name" value="ABC_TRANSPORTER_2"/>
    <property type="match status" value="1"/>
</dbReference>
<feature type="domain" description="ABC transporter" evidence="9">
    <location>
        <begin position="401"/>
        <end position="638"/>
    </location>
</feature>
<dbReference type="CDD" id="cd03228">
    <property type="entry name" value="ABCC_MRP_Like"/>
    <property type="match status" value="1"/>
</dbReference>
<feature type="transmembrane region" description="Helical" evidence="8">
    <location>
        <begin position="192"/>
        <end position="213"/>
    </location>
</feature>
<sequence length="649" mass="70414">MRIRPRSPEPQQPAEPQAAPAADRPEPPDQPKLSEHRWTAHTAELAQTGVRQVARRLPALIGQAMSLAWRANRRDTAAAVGLNIAAGLFTAFGLLATTGVLTALFSAGPTPDRVREALPSLVLVASAFALQGALQAGAGWAQARLEPQIERIVEMRLYRLSTGIDLAALDDPDFLDDLKRAEMRGMLAAPTMVRHTIDLITGLVGVIAAAGALGVLHPVLLPLLLLTAVPLAWASVRTARMRYITILTLVASRRRRGILSDLMTNRVQAAEVRSFTVRDLLLRQYHDLATHERDVELDLTRRQAATRVLGDALQGIAGTLVYVALGLLLWRGAVPLAVAGAAVLAIRTGRTSLANLVYAVNRCYEEGLYFADYLRFCAIAETRLPVLEEAPLTPPARFGVIRTEDVTFTYPGADAPSLRGVTVELRRGEIVALVGENGSGKTTLAKILAGLYFPQSGRVLWDEVPLGRVDPEELRERIAVVAQDHTHWPMTARQNVIMGRPDVAAAVDAAVAASGADEVIAELAHGYDTLLDRRFDGGAELSGGQWQRLAAARGFYRDEPLLICDEPSAALDARAEHALFERIRSHARGRTVLLITHRLASVRMADRVYVLEKGEIVEHGDHLSLMSDGGLYADLYTLQASAYHASTPP</sequence>
<dbReference type="InterPro" id="IPR003439">
    <property type="entry name" value="ABC_transporter-like_ATP-bd"/>
</dbReference>
<dbReference type="InterPro" id="IPR036640">
    <property type="entry name" value="ABC1_TM_sf"/>
</dbReference>
<feature type="transmembrane region" description="Helical" evidence="8">
    <location>
        <begin position="117"/>
        <end position="141"/>
    </location>
</feature>
<dbReference type="OrthoDB" id="9806127at2"/>
<feature type="transmembrane region" description="Helical" evidence="8">
    <location>
        <begin position="80"/>
        <end position="105"/>
    </location>
</feature>
<dbReference type="PROSITE" id="PS50929">
    <property type="entry name" value="ABC_TM1F"/>
    <property type="match status" value="1"/>
</dbReference>
<feature type="domain" description="ABC transmembrane type-1" evidence="10">
    <location>
        <begin position="77"/>
        <end position="365"/>
    </location>
</feature>
<evidence type="ECO:0000259" key="10">
    <source>
        <dbReference type="PROSITE" id="PS50929"/>
    </source>
</evidence>
<evidence type="ECO:0000256" key="5">
    <source>
        <dbReference type="ARBA" id="ARBA00022989"/>
    </source>
</evidence>
<evidence type="ECO:0000313" key="11">
    <source>
        <dbReference type="EMBL" id="ROO89024.1"/>
    </source>
</evidence>
<feature type="transmembrane region" description="Helical" evidence="8">
    <location>
        <begin position="308"/>
        <end position="330"/>
    </location>
</feature>
<evidence type="ECO:0000256" key="7">
    <source>
        <dbReference type="SAM" id="MobiDB-lite"/>
    </source>
</evidence>
<keyword evidence="5 8" id="KW-1133">Transmembrane helix</keyword>
<dbReference type="GO" id="GO:0005524">
    <property type="term" value="F:ATP binding"/>
    <property type="evidence" value="ECO:0007669"/>
    <property type="project" value="UniProtKB-KW"/>
</dbReference>
<keyword evidence="3" id="KW-0547">Nucleotide-binding</keyword>
<comment type="subcellular location">
    <subcellularLocation>
        <location evidence="1">Cell membrane</location>
        <topology evidence="1">Multi-pass membrane protein</topology>
    </subcellularLocation>
</comment>
<dbReference type="SUPFAM" id="SSF52540">
    <property type="entry name" value="P-loop containing nucleoside triphosphate hydrolases"/>
    <property type="match status" value="1"/>
</dbReference>
<dbReference type="GO" id="GO:0016887">
    <property type="term" value="F:ATP hydrolysis activity"/>
    <property type="evidence" value="ECO:0007669"/>
    <property type="project" value="InterPro"/>
</dbReference>
<dbReference type="RefSeq" id="WP_123668184.1">
    <property type="nucleotide sequence ID" value="NZ_RJKE01000001.1"/>
</dbReference>
<evidence type="ECO:0000256" key="1">
    <source>
        <dbReference type="ARBA" id="ARBA00004651"/>
    </source>
</evidence>
<comment type="caution">
    <text evidence="11">The sequence shown here is derived from an EMBL/GenBank/DDBJ whole genome shotgun (WGS) entry which is preliminary data.</text>
</comment>
<evidence type="ECO:0000256" key="2">
    <source>
        <dbReference type="ARBA" id="ARBA00022692"/>
    </source>
</evidence>
<dbReference type="Gene3D" id="3.40.50.300">
    <property type="entry name" value="P-loop containing nucleotide triphosphate hydrolases"/>
    <property type="match status" value="1"/>
</dbReference>
<name>A0A3N1D669_9ACTN</name>
<dbReference type="InterPro" id="IPR039421">
    <property type="entry name" value="Type_1_exporter"/>
</dbReference>
<dbReference type="PANTHER" id="PTHR43394">
    <property type="entry name" value="ATP-DEPENDENT PERMEASE MDL1, MITOCHONDRIAL"/>
    <property type="match status" value="1"/>
</dbReference>
<dbReference type="GO" id="GO:0005886">
    <property type="term" value="C:plasma membrane"/>
    <property type="evidence" value="ECO:0007669"/>
    <property type="project" value="UniProtKB-SubCell"/>
</dbReference>
<keyword evidence="2 8" id="KW-0812">Transmembrane</keyword>
<keyword evidence="4 11" id="KW-0067">ATP-binding</keyword>
<keyword evidence="12" id="KW-1185">Reference proteome</keyword>
<evidence type="ECO:0000259" key="9">
    <source>
        <dbReference type="PROSITE" id="PS50893"/>
    </source>
</evidence>
<feature type="transmembrane region" description="Helical" evidence="8">
    <location>
        <begin position="219"/>
        <end position="236"/>
    </location>
</feature>
<dbReference type="Pfam" id="PF00005">
    <property type="entry name" value="ABC_tran"/>
    <property type="match status" value="1"/>
</dbReference>
<keyword evidence="6 8" id="KW-0472">Membrane</keyword>
<dbReference type="AlphaFoldDB" id="A0A3N1D669"/>
<dbReference type="Gene3D" id="1.20.1560.10">
    <property type="entry name" value="ABC transporter type 1, transmembrane domain"/>
    <property type="match status" value="1"/>
</dbReference>
<dbReference type="SUPFAM" id="SSF90123">
    <property type="entry name" value="ABC transporter transmembrane region"/>
    <property type="match status" value="1"/>
</dbReference>
<evidence type="ECO:0000256" key="3">
    <source>
        <dbReference type="ARBA" id="ARBA00022741"/>
    </source>
</evidence>
<dbReference type="Proteomes" id="UP000272400">
    <property type="component" value="Unassembled WGS sequence"/>
</dbReference>
<reference evidence="11 12" key="1">
    <citation type="submission" date="2018-11" db="EMBL/GenBank/DDBJ databases">
        <title>Sequencing the genomes of 1000 actinobacteria strains.</title>
        <authorList>
            <person name="Klenk H.-P."/>
        </authorList>
    </citation>
    <scope>NUCLEOTIDE SEQUENCE [LARGE SCALE GENOMIC DNA]</scope>
    <source>
        <strain evidence="11 12">DSM 44254</strain>
    </source>
</reference>
<gene>
    <name evidence="11" type="ORF">EDD29_6711</name>
</gene>
<evidence type="ECO:0000256" key="4">
    <source>
        <dbReference type="ARBA" id="ARBA00022840"/>
    </source>
</evidence>
<evidence type="ECO:0000256" key="6">
    <source>
        <dbReference type="ARBA" id="ARBA00023136"/>
    </source>
</evidence>
<feature type="region of interest" description="Disordered" evidence="7">
    <location>
        <begin position="1"/>
        <end position="34"/>
    </location>
</feature>
<accession>A0A3N1D669</accession>